<dbReference type="PANTHER" id="PTHR33099:SF7">
    <property type="entry name" value="MYND-TYPE DOMAIN-CONTAINING PROTEIN"/>
    <property type="match status" value="1"/>
</dbReference>
<comment type="caution">
    <text evidence="2">The sequence shown here is derived from an EMBL/GenBank/DDBJ whole genome shotgun (WGS) entry which is preliminary data.</text>
</comment>
<organism evidence="2 3">
    <name type="scientific">Fusarium xylarioides</name>
    <dbReference type="NCBI Taxonomy" id="221167"/>
    <lineage>
        <taxon>Eukaryota</taxon>
        <taxon>Fungi</taxon>
        <taxon>Dikarya</taxon>
        <taxon>Ascomycota</taxon>
        <taxon>Pezizomycotina</taxon>
        <taxon>Sordariomycetes</taxon>
        <taxon>Hypocreomycetidae</taxon>
        <taxon>Hypocreales</taxon>
        <taxon>Nectriaceae</taxon>
        <taxon>Fusarium</taxon>
        <taxon>Fusarium fujikuroi species complex</taxon>
    </lineage>
</organism>
<evidence type="ECO:0000313" key="3">
    <source>
        <dbReference type="Proteomes" id="UP000750502"/>
    </source>
</evidence>
<feature type="region of interest" description="Disordered" evidence="1">
    <location>
        <begin position="399"/>
        <end position="421"/>
    </location>
</feature>
<dbReference type="PANTHER" id="PTHR33099">
    <property type="entry name" value="FE2OG DIOXYGENASE DOMAIN-CONTAINING PROTEIN"/>
    <property type="match status" value="1"/>
</dbReference>
<feature type="region of interest" description="Disordered" evidence="1">
    <location>
        <begin position="1360"/>
        <end position="1380"/>
    </location>
</feature>
<reference evidence="2" key="1">
    <citation type="journal article" date="2020" name="bioRxiv">
        <title>Historical genomics reveals the evolutionary mechanisms behind multiple outbreaks of the host-specific coffee wilt pathogen Fusarium xylarioides.</title>
        <authorList>
            <person name="Peck D."/>
            <person name="Nowell R.W."/>
            <person name="Flood J."/>
            <person name="Ryan M.J."/>
            <person name="Barraclough T.G."/>
        </authorList>
    </citation>
    <scope>NUCLEOTIDE SEQUENCE</scope>
    <source>
        <strain evidence="2">IMI 127659i</strain>
    </source>
</reference>
<dbReference type="Gene3D" id="2.60.120.620">
    <property type="entry name" value="q2cbj1_9rhob like domain"/>
    <property type="match status" value="1"/>
</dbReference>
<evidence type="ECO:0000313" key="2">
    <source>
        <dbReference type="EMBL" id="KAG5767143.1"/>
    </source>
</evidence>
<evidence type="ECO:0000256" key="1">
    <source>
        <dbReference type="SAM" id="MobiDB-lite"/>
    </source>
</evidence>
<evidence type="ECO:0008006" key="4">
    <source>
        <dbReference type="Google" id="ProtNLM"/>
    </source>
</evidence>
<dbReference type="EMBL" id="JADFTT010000130">
    <property type="protein sequence ID" value="KAG5767143.1"/>
    <property type="molecule type" value="Genomic_DNA"/>
</dbReference>
<dbReference type="OrthoDB" id="27483at2759"/>
<name>A0A9P7L2Y3_9HYPO</name>
<accession>A0A9P7L2Y3</accession>
<sequence length="1404" mass="159524">MLQPQHAIEISDDDDDDVPEIEESEWKKKLFASLNAIQAEPKLVSFRSYQEFVNPGLKIGGQQRIPLPLTDHYADIIKELSHSVQGTGNKAQNVWELDRAQFDLINPAWPLCLDRIAQEITKELDMANALLSPKKLTLQGPGPVAEQDQSLEQSDHIVGYISVCLPSEHQGGDIGVSLGGRRKTVSTAASSALDLSAIGWISPAHSLATELVSGYRLSISYIVHRFNDGQNTVPSSYIGSGRVEEVLQMWQRRHFGTKKILYKLDDKKGTGVLSLREARERDKAVCEALSMACSEAGLYMLFAEITHEVTNNLTRKTVESSINGLFTPEGQYLAENKELDAENEVLGFDVDRKWDLEPASDDDEGMSNGYLMEEHDMTRRWHDHAVLLIPKEGLLDLVRPDGRQNTSRRPGQPQDQESHHPGVAPVVAMVVDDLEKNPAGTITVAENIIDKLCDTGNDKQVLCTCINPIVNWCLRSGYMPLYTTAFRKTPITVVHVLAEYLASKYEGAEDSIDWKEWLDDITKKPIGQLGILYRDFSRTILAVSPPVWKSFDEWSETIMDEKLNTELDWGYKDLEMILDLMRLRCDSTQWIVNRLLPRIASGRHSESHSALLIQLLFHIYQFRNEPQFKHAKEMYKSIINHSDGELNFSPLRLEPAEEGWLVETPRHDLICGPFIRLITECHAMGAFVEASKVIEETFSLFVAEKARWILVKDPFGVIFCLITPLIRLAADGLWRKIPALLDTLELLVRKIIRLDLSRQSQAGGGLVFRERGCGFCEDCAELDRFLTSPRDTVWEFNAPKTRRLHIEHAIGVEKSLQALRILDQTTGTCEKLRVTKTAAQAEPDLRSWVFNYNGLERVLQPLRGDFMRKTLGEQRYREIILLAGHWFEDFSSRILRDTAKGLGMFELRADPHKLLLYEPGSFFQARSDSEREQGTIGTLIVYLPLQHEGGDICLSFKSQKRRLSTAENSEFDLTVMSWYSDVAHEVERLTSGYRLVLTYKLFATGEDKLSASTFFQQTKALKSMLAKFRTDFTDEKLLYPLDHLYTKPGRCLRDLKGRGRSVGRYLNENCSEAGFYFMLGQTTHFQVDCDSCDEYQDQTTLRTLYNLNGDKLSSDLVLDLEEFLDYDIRGLAPDSEDDGGMQSPLDGGVPDLISKCALELENTRIFRKCLRKNFRPYGEGIGRGLVDHLRKHFDGKEQAINWNFWFQELIRDTISADDLCSVCAVFKSSATHPLLVESFQVWADPIYEEKIQSQASWKKENALFVLNTLKKRIQDEEWLLQIAGQEALRILERKCNTFNENKELWLRVENNAICDKFLEPLFKVLESNEAPTISVGRISTWKPRCERYSIVQSVPGQTNWQDGLTKTPPVGPGPKQSAKTSNGLMLSLRILNSKNGNAQWIARN</sequence>
<keyword evidence="3" id="KW-1185">Reference proteome</keyword>
<dbReference type="Proteomes" id="UP000750502">
    <property type="component" value="Unassembled WGS sequence"/>
</dbReference>
<reference evidence="2" key="2">
    <citation type="submission" date="2020-10" db="EMBL/GenBank/DDBJ databases">
        <authorList>
            <person name="Peck L.D."/>
            <person name="Nowell R.W."/>
            <person name="Flood J."/>
            <person name="Ryan M.J."/>
            <person name="Barraclough T.G."/>
        </authorList>
    </citation>
    <scope>NUCLEOTIDE SEQUENCE</scope>
    <source>
        <strain evidence="2">IMI 127659i</strain>
    </source>
</reference>
<protein>
    <recommendedName>
        <fullName evidence="4">Prolyl 4-hydroxylase alpha subunit Fe(2+) 2OG dioxygenase domain-containing protein</fullName>
    </recommendedName>
</protein>
<proteinExistence type="predicted"/>
<feature type="compositionally biased region" description="Polar residues" evidence="1">
    <location>
        <begin position="403"/>
        <end position="415"/>
    </location>
</feature>
<gene>
    <name evidence="2" type="ORF">H9Q72_004812</name>
</gene>